<dbReference type="Proteomes" id="UP001187682">
    <property type="component" value="Unassembled WGS sequence"/>
</dbReference>
<organism evidence="2 3">
    <name type="scientific">Cephalotrichum gorgonifer</name>
    <dbReference type="NCBI Taxonomy" id="2041049"/>
    <lineage>
        <taxon>Eukaryota</taxon>
        <taxon>Fungi</taxon>
        <taxon>Dikarya</taxon>
        <taxon>Ascomycota</taxon>
        <taxon>Pezizomycotina</taxon>
        <taxon>Sordariomycetes</taxon>
        <taxon>Hypocreomycetidae</taxon>
        <taxon>Microascales</taxon>
        <taxon>Microascaceae</taxon>
        <taxon>Cephalotrichum</taxon>
    </lineage>
</organism>
<proteinExistence type="predicted"/>
<feature type="region of interest" description="Disordered" evidence="1">
    <location>
        <begin position="227"/>
        <end position="297"/>
    </location>
</feature>
<reference evidence="2" key="1">
    <citation type="submission" date="2018-03" db="EMBL/GenBank/DDBJ databases">
        <authorList>
            <person name="Guldener U."/>
        </authorList>
    </citation>
    <scope>NUCLEOTIDE SEQUENCE</scope>
</reference>
<sequence>MPPPRIHLRPIAVFRKESVWMAEGDDLALYKENLPFIRNFLKHSGIQESDGSLWIGIYRIGTSRERARPAMVVSSPDLKTRKQAKDAIKACSLFQKGGDFAHFAVISKETPPGQLHEPQPTMAIDDQAYDGPDDSVLSWQSTDPVSQGNDQEDIQGLGTLNIYASHTGDSYLCRPIQAAQRSPVKGLKMQSATAGPLLLLDGASYQLTVEHLVDFDRHQRDAVWQHTNDDWDDDDDDYDDYGGDDDDGGYPPLTRMVLDHLDTTYTENEESLSSDDSGISVRSPTPESGSSTHELETHEAPLPDVADSDTTPSQSPSESAIVRSFIVRDHSSPSPQTDHISSPVLCYVSAETDYLLFPVPDASAPGPSATRGPEMVQPSRVFDVQSQTEARQVVVATASLGYVSGTMFPAPIMLRKPGSRHFQTFVCVESDSPMPRGTSGSAVFDAETGLLAGYLVLGCPGTHTCYMLPISDVLAELETLFHFGVQCQIRLNVSPAIKQPTVSGTVAKPTLPAGSLRIYIVYRFLERAFNDLVDRVNEEQILGGESGGERQWVMQKMEVFPVDMATRTVVRPQASHTPGLMANNILSYEAPLAEESPGGQDSPYGRMNWPILNWRPWTQGHAARDLRLVQQKAEQCTACSRIAKEPSWPEALNTSREFPRGDCFLDKRIQEDGKYRDPKKPGLTNKDKLFYCLTDDDTTRSRVWTQVSKFCRQLNYAEVLNPEAAGQRYYPIEKLVRNAWVNEKFIGPSGVVKVAGESKPENPLTPFGLYKYLKDSTPLDPTKMEEGGTYGRRRLV</sequence>
<evidence type="ECO:0000313" key="2">
    <source>
        <dbReference type="EMBL" id="SPO01516.1"/>
    </source>
</evidence>
<dbReference type="EMBL" id="ONZQ02000005">
    <property type="protein sequence ID" value="SPO01516.1"/>
    <property type="molecule type" value="Genomic_DNA"/>
</dbReference>
<gene>
    <name evidence="2" type="ORF">DNG_04189</name>
</gene>
<evidence type="ECO:0000313" key="3">
    <source>
        <dbReference type="Proteomes" id="UP001187682"/>
    </source>
</evidence>
<name>A0AAE8SUY4_9PEZI</name>
<accession>A0AAE8SUY4</accession>
<dbReference type="AlphaFoldDB" id="A0AAE8SUY4"/>
<comment type="caution">
    <text evidence="2">The sequence shown here is derived from an EMBL/GenBank/DDBJ whole genome shotgun (WGS) entry which is preliminary data.</text>
</comment>
<feature type="compositionally biased region" description="Polar residues" evidence="1">
    <location>
        <begin position="274"/>
        <end position="292"/>
    </location>
</feature>
<keyword evidence="3" id="KW-1185">Reference proteome</keyword>
<evidence type="ECO:0000256" key="1">
    <source>
        <dbReference type="SAM" id="MobiDB-lite"/>
    </source>
</evidence>
<protein>
    <submittedName>
        <fullName evidence="2">Uncharacterized protein</fullName>
    </submittedName>
</protein>
<feature type="compositionally biased region" description="Acidic residues" evidence="1">
    <location>
        <begin position="230"/>
        <end position="248"/>
    </location>
</feature>